<dbReference type="InterPro" id="IPR014729">
    <property type="entry name" value="Rossmann-like_a/b/a_fold"/>
</dbReference>
<evidence type="ECO:0000256" key="6">
    <source>
        <dbReference type="ARBA" id="ARBA00022840"/>
    </source>
</evidence>
<organism evidence="14 15">
    <name type="scientific">Candidatus Vidania fulgoroideorum</name>
    <dbReference type="NCBI Taxonomy" id="881286"/>
    <lineage>
        <taxon>Bacteria</taxon>
        <taxon>Pseudomonadati</taxon>
        <taxon>Pseudomonadota</taxon>
        <taxon>Betaproteobacteria</taxon>
        <taxon>Candidatus Vidania</taxon>
    </lineage>
</organism>
<protein>
    <recommendedName>
        <fullName evidence="2">leucine--tRNA ligase</fullName>
        <ecNumber evidence="2">6.1.1.4</ecNumber>
    </recommendedName>
    <alternativeName>
        <fullName evidence="9">Leucyl-tRNA synthetase</fullName>
    </alternativeName>
</protein>
<keyword evidence="5 11" id="KW-0547">Nucleotide-binding</keyword>
<keyword evidence="6 11" id="KW-0067">ATP-binding</keyword>
<gene>
    <name evidence="14" type="ORF">JSR06_00600</name>
</gene>
<evidence type="ECO:0000256" key="5">
    <source>
        <dbReference type="ARBA" id="ARBA00022741"/>
    </source>
</evidence>
<evidence type="ECO:0000313" key="15">
    <source>
        <dbReference type="Proteomes" id="UP000663347"/>
    </source>
</evidence>
<keyword evidence="8 11" id="KW-0030">Aminoacyl-tRNA synthetase</keyword>
<evidence type="ECO:0000256" key="9">
    <source>
        <dbReference type="ARBA" id="ARBA00030520"/>
    </source>
</evidence>
<dbReference type="Proteomes" id="UP000663347">
    <property type="component" value="Chromosome"/>
</dbReference>
<dbReference type="Pfam" id="PF00133">
    <property type="entry name" value="tRNA-synt_1"/>
    <property type="match status" value="2"/>
</dbReference>
<dbReference type="InterPro" id="IPR002302">
    <property type="entry name" value="Leu-tRNA-ligase"/>
</dbReference>
<reference evidence="14" key="1">
    <citation type="submission" date="2021-02" db="EMBL/GenBank/DDBJ databases">
        <authorList>
            <person name="Franco D."/>
        </authorList>
    </citation>
    <scope>NUCLEOTIDE SEQUENCE</scope>
    <source>
        <strain evidence="14">RANSCY</strain>
    </source>
</reference>
<evidence type="ECO:0000259" key="13">
    <source>
        <dbReference type="Pfam" id="PF08264"/>
    </source>
</evidence>
<evidence type="ECO:0000313" key="14">
    <source>
        <dbReference type="EMBL" id="QSW37946.1"/>
    </source>
</evidence>
<evidence type="ECO:0000256" key="3">
    <source>
        <dbReference type="ARBA" id="ARBA00022490"/>
    </source>
</evidence>
<evidence type="ECO:0000256" key="7">
    <source>
        <dbReference type="ARBA" id="ARBA00022917"/>
    </source>
</evidence>
<dbReference type="SUPFAM" id="SSF52374">
    <property type="entry name" value="Nucleotidylyl transferase"/>
    <property type="match status" value="1"/>
</dbReference>
<dbReference type="PRINTS" id="PR00985">
    <property type="entry name" value="TRNASYNTHLEU"/>
</dbReference>
<dbReference type="GO" id="GO:0004823">
    <property type="term" value="F:leucine-tRNA ligase activity"/>
    <property type="evidence" value="ECO:0007669"/>
    <property type="project" value="UniProtKB-EC"/>
</dbReference>
<proteinExistence type="inferred from homology"/>
<dbReference type="Pfam" id="PF08264">
    <property type="entry name" value="Anticodon_1"/>
    <property type="match status" value="1"/>
</dbReference>
<dbReference type="GO" id="GO:0005524">
    <property type="term" value="F:ATP binding"/>
    <property type="evidence" value="ECO:0007669"/>
    <property type="project" value="UniProtKB-KW"/>
</dbReference>
<keyword evidence="3" id="KW-0963">Cytoplasm</keyword>
<dbReference type="AlphaFoldDB" id="A0A974X7E7"/>
<sequence length="731" mass="87864">MIYSNKYNHRLIEKYYDLNKSKEINRVNNRNIKRYICVSMFPYPSGKIHMGHIRNYLINDVICRYKNILGSSKSVMYFGWDAFGLPAENAAIKNDISPYKWTMKNIKIMKSQIVKYKFLIDWNYEINTSCYDFYKWSQYFFYKLYKSGYIYIRKYLANWDPIDRTILADEQVIENKGWRSGAMIERKLVKSYFINVKKVANKLEENLRNLNWPNNVVKSQLEWIGKERFYYCNMYFKKTKIKVFFKEIYCILSKSKLVTSLRNYCSFFNISIPKYKQSVNYFKTNFSFEFGNKITKRLFIASDSNKYSKHDMFILVKRGVISKKITSRILYHKGDLALSLKKLLLDYLKIRRINRYKIRDWCISRQRTWGTPIPINRCIRCKKEYIYIREIKDIKYNSKFNRNSNKIILIKKVCRYCKSDLQKENDTLDTFFDSSWYFLMFINKNNMKLKNLKKEQYIDTYIGGSEHNILHLIYVRIFFVILKRIKIVANDTPIKNLITQGMVLTNINGKIVKMSKSLGGNIDPVEIADKYGADCVRMYTLFSGAIERDIVWNTDKINGSLRYIKRLWNFYIYRAYKIKIKKYLNTKLEKKKEEILYFYKKNRFNKVISKTMEMFKIISKDYKSGIYETTKYYFDIILALYPICPCFTSAIWKISGMEKKLGFLCVRGIKIKSVSNKKTIIYINGKKKRVVKNKKAKYYKYKYIERYKSMNIPIRKLVVKKNIINFVLDED</sequence>
<dbReference type="GO" id="GO:0006429">
    <property type="term" value="P:leucyl-tRNA aminoacylation"/>
    <property type="evidence" value="ECO:0007669"/>
    <property type="project" value="InterPro"/>
</dbReference>
<feature type="domain" description="Aminoacyl-tRNA synthetase class Ia" evidence="12">
    <location>
        <begin position="27"/>
        <end position="224"/>
    </location>
</feature>
<evidence type="ECO:0000256" key="4">
    <source>
        <dbReference type="ARBA" id="ARBA00022598"/>
    </source>
</evidence>
<dbReference type="InterPro" id="IPR009080">
    <property type="entry name" value="tRNAsynth_Ia_anticodon-bd"/>
</dbReference>
<comment type="similarity">
    <text evidence="1 11">Belongs to the class-I aminoacyl-tRNA synthetase family.</text>
</comment>
<dbReference type="InterPro" id="IPR013155">
    <property type="entry name" value="M/V/L/I-tRNA-synth_anticd-bd"/>
</dbReference>
<feature type="domain" description="Aminoacyl-tRNA synthetase class Ia" evidence="12">
    <location>
        <begin position="357"/>
        <end position="551"/>
    </location>
</feature>
<evidence type="ECO:0000256" key="8">
    <source>
        <dbReference type="ARBA" id="ARBA00023146"/>
    </source>
</evidence>
<keyword evidence="7 11" id="KW-0648">Protein biosynthesis</keyword>
<keyword evidence="4 11" id="KW-0436">Ligase</keyword>
<evidence type="ECO:0000256" key="11">
    <source>
        <dbReference type="RuleBase" id="RU363035"/>
    </source>
</evidence>
<accession>A0A974X7E7</accession>
<dbReference type="InterPro" id="IPR001412">
    <property type="entry name" value="aa-tRNA-synth_I_CS"/>
</dbReference>
<dbReference type="EMBL" id="CP071412">
    <property type="protein sequence ID" value="QSW37946.1"/>
    <property type="molecule type" value="Genomic_DNA"/>
</dbReference>
<dbReference type="EC" id="6.1.1.4" evidence="2"/>
<evidence type="ECO:0000256" key="10">
    <source>
        <dbReference type="ARBA" id="ARBA00047469"/>
    </source>
</evidence>
<dbReference type="PANTHER" id="PTHR43740:SF2">
    <property type="entry name" value="LEUCINE--TRNA LIGASE, MITOCHONDRIAL"/>
    <property type="match status" value="1"/>
</dbReference>
<dbReference type="PROSITE" id="PS00178">
    <property type="entry name" value="AA_TRNA_LIGASE_I"/>
    <property type="match status" value="1"/>
</dbReference>
<reference evidence="14" key="2">
    <citation type="submission" date="2021-03" db="EMBL/GenBank/DDBJ databases">
        <title>Alternative transmission patterns in independently acquired nutritional co-symbionts of Dictyopharidae planthoppers.</title>
        <authorList>
            <person name="Michalik A."/>
            <person name="Lukasik P."/>
        </authorList>
    </citation>
    <scope>NUCLEOTIDE SEQUENCE</scope>
    <source>
        <strain evidence="14">RANSCY</strain>
    </source>
</reference>
<dbReference type="Gene3D" id="3.40.50.620">
    <property type="entry name" value="HUPs"/>
    <property type="match status" value="2"/>
</dbReference>
<dbReference type="Gene3D" id="1.10.730.10">
    <property type="entry name" value="Isoleucyl-tRNA Synthetase, Domain 1"/>
    <property type="match status" value="1"/>
</dbReference>
<comment type="catalytic activity">
    <reaction evidence="10">
        <text>tRNA(Leu) + L-leucine + ATP = L-leucyl-tRNA(Leu) + AMP + diphosphate</text>
        <dbReference type="Rhea" id="RHEA:11688"/>
        <dbReference type="Rhea" id="RHEA-COMP:9613"/>
        <dbReference type="Rhea" id="RHEA-COMP:9622"/>
        <dbReference type="ChEBI" id="CHEBI:30616"/>
        <dbReference type="ChEBI" id="CHEBI:33019"/>
        <dbReference type="ChEBI" id="CHEBI:57427"/>
        <dbReference type="ChEBI" id="CHEBI:78442"/>
        <dbReference type="ChEBI" id="CHEBI:78494"/>
        <dbReference type="ChEBI" id="CHEBI:456215"/>
        <dbReference type="EC" id="6.1.1.4"/>
    </reaction>
</comment>
<evidence type="ECO:0000259" key="12">
    <source>
        <dbReference type="Pfam" id="PF00133"/>
    </source>
</evidence>
<dbReference type="SUPFAM" id="SSF47323">
    <property type="entry name" value="Anticodon-binding domain of a subclass of class I aminoacyl-tRNA synthetases"/>
    <property type="match status" value="1"/>
</dbReference>
<dbReference type="PANTHER" id="PTHR43740">
    <property type="entry name" value="LEUCYL-TRNA SYNTHETASE"/>
    <property type="match status" value="1"/>
</dbReference>
<feature type="domain" description="Methionyl/Valyl/Leucyl/Isoleucyl-tRNA synthetase anticodon-binding" evidence="13">
    <location>
        <begin position="582"/>
        <end position="659"/>
    </location>
</feature>
<name>A0A974X7E7_9PROT</name>
<evidence type="ECO:0000256" key="2">
    <source>
        <dbReference type="ARBA" id="ARBA00013164"/>
    </source>
</evidence>
<dbReference type="InterPro" id="IPR002300">
    <property type="entry name" value="aa-tRNA-synth_Ia"/>
</dbReference>
<evidence type="ECO:0000256" key="1">
    <source>
        <dbReference type="ARBA" id="ARBA00005594"/>
    </source>
</evidence>